<dbReference type="EMBL" id="PGCJ01000552">
    <property type="protein sequence ID" value="PLW26289.1"/>
    <property type="molecule type" value="Genomic_DNA"/>
</dbReference>
<sequence>MNNASHPNPLALRNPRTRPSFTGFRLFETHQAPKSFTKRQIDPSHKHSINLSIGLKSNGIEVIKKRLIQSSDPLSASYGQHITHDEYKQLSTPPQATLNLVTNWLSSHGLSQSEINWSDNKDWVTIKELPLRKAEEMLNTTYSYYQHNDDGEILLRTESYSLPHQLHSHVELVQPTTMFGRLTPHKSLQTSTRATSRNVRKHKLIKSLKNQHKRDGYQNAILPLQSSSSSSTSACGDPFVGVTNACLRQLYKTDSYRLKIKGKKNKIGVTAYTGQSANFEDLNDFLTHEGLPSTNNFTVISVNGGFNSQNLTSDQIASHLGVEANLDIQTTMGFTAPMPNVFYSIAGTPPFKDDLFTTSNSNEPYLDWLMYMSSQPDSAIPQVISTSYGDDEQTVPIRYAERVCNELAALGARGVSLIFSSGDEGVGQDGTCVSNDGKKTTKFIPVFPASCPYVTAVGATQRFHPEEAVSVDGPGGFTSGGGFSDYFERPDYQSNQVESYLNFLGSKYTGLYNRRGRAFPDVSAQGAKYLITWQGMHVHVGGSSASAPTFSSVIALLNDDRISRGLPALGFLNPWLYSQGYKGLNDITIGSSSGCGTNGFAATKGWDPVTGLGTPDFTAMQGVMVTTKNSTSTSHVNANCNSSLFSSIGCIVLKHILFN</sequence>
<evidence type="ECO:0000256" key="6">
    <source>
        <dbReference type="ARBA" id="ARBA00022670"/>
    </source>
</evidence>
<evidence type="ECO:0000313" key="18">
    <source>
        <dbReference type="EMBL" id="PLW26289.1"/>
    </source>
</evidence>
<dbReference type="CDD" id="cd04056">
    <property type="entry name" value="Peptidases_S53"/>
    <property type="match status" value="1"/>
</dbReference>
<feature type="binding site" evidence="15">
    <location>
        <position position="587"/>
    </location>
    <ligand>
        <name>Ca(2+)</name>
        <dbReference type="ChEBI" id="CHEBI:29108"/>
    </ligand>
</feature>
<comment type="function">
    <text evidence="2">Secreted tripeptidyl-peptidase which degrades proteins at acidic pHs and is involved in virulence.</text>
</comment>
<dbReference type="PANTHER" id="PTHR14218">
    <property type="entry name" value="PROTEASE S8 TRIPEPTIDYL PEPTIDASE I CLN2"/>
    <property type="match status" value="1"/>
</dbReference>
<protein>
    <recommendedName>
        <fullName evidence="4">tripeptidyl-peptidase II</fullName>
        <ecNumber evidence="4">3.4.14.10</ecNumber>
    </recommendedName>
</protein>
<evidence type="ECO:0000256" key="15">
    <source>
        <dbReference type="PROSITE-ProRule" id="PRU01032"/>
    </source>
</evidence>
<keyword evidence="7 15" id="KW-0479">Metal-binding</keyword>
<keyword evidence="11 15" id="KW-0106">Calcium</keyword>
<gene>
    <name evidence="18" type="ORF">PCANC_22634</name>
    <name evidence="17" type="ORF">PCASD_09245</name>
</gene>
<evidence type="ECO:0000313" key="17">
    <source>
        <dbReference type="EMBL" id="PLW23239.1"/>
    </source>
</evidence>
<dbReference type="SUPFAM" id="SSF54897">
    <property type="entry name" value="Protease propeptides/inhibitors"/>
    <property type="match status" value="1"/>
</dbReference>
<keyword evidence="5" id="KW-0964">Secreted</keyword>
<evidence type="ECO:0000256" key="5">
    <source>
        <dbReference type="ARBA" id="ARBA00022525"/>
    </source>
</evidence>
<feature type="active site" description="Charge relay system" evidence="15">
    <location>
        <position position="323"/>
    </location>
</feature>
<feature type="active site" description="Charge relay system" evidence="15">
    <location>
        <position position="327"/>
    </location>
</feature>
<dbReference type="InterPro" id="IPR036852">
    <property type="entry name" value="Peptidase_S8/S53_dom_sf"/>
</dbReference>
<comment type="catalytic activity">
    <reaction evidence="1">
        <text>Release of an N-terminal tripeptide from a polypeptide.</text>
        <dbReference type="EC" id="3.4.14.10"/>
    </reaction>
</comment>
<evidence type="ECO:0000256" key="13">
    <source>
        <dbReference type="ARBA" id="ARBA00023145"/>
    </source>
</evidence>
<reference evidence="19 20" key="1">
    <citation type="submission" date="2017-11" db="EMBL/GenBank/DDBJ databases">
        <title>De novo assembly and phasing of dikaryotic genomes from two isolates of Puccinia coronata f. sp. avenae, the causal agent of oat crown rust.</title>
        <authorList>
            <person name="Miller M.E."/>
            <person name="Zhang Y."/>
            <person name="Omidvar V."/>
            <person name="Sperschneider J."/>
            <person name="Schwessinger B."/>
            <person name="Raley C."/>
            <person name="Palmer J.M."/>
            <person name="Garnica D."/>
            <person name="Upadhyaya N."/>
            <person name="Rathjen J."/>
            <person name="Taylor J.M."/>
            <person name="Park R.F."/>
            <person name="Dodds P.N."/>
            <person name="Hirsch C.D."/>
            <person name="Kianian S.F."/>
            <person name="Figueroa M."/>
        </authorList>
    </citation>
    <scope>NUCLEOTIDE SEQUENCE [LARGE SCALE GENOMIC DNA]</scope>
    <source>
        <strain evidence="18">12NC29</strain>
        <strain evidence="17">12SD80</strain>
    </source>
</reference>
<dbReference type="EC" id="3.4.14.10" evidence="4"/>
<dbReference type="InterPro" id="IPR050819">
    <property type="entry name" value="Tripeptidyl-peptidase_I"/>
</dbReference>
<dbReference type="SUPFAM" id="SSF52743">
    <property type="entry name" value="Subtilisin-like"/>
    <property type="match status" value="1"/>
</dbReference>
<evidence type="ECO:0000256" key="10">
    <source>
        <dbReference type="ARBA" id="ARBA00022825"/>
    </source>
</evidence>
<comment type="subcellular location">
    <subcellularLocation>
        <location evidence="3">Secreted</location>
        <location evidence="3">Extracellular space</location>
    </subcellularLocation>
</comment>
<feature type="active site" description="Charge relay system" evidence="15">
    <location>
        <position position="544"/>
    </location>
</feature>
<keyword evidence="8" id="KW-0732">Signal</keyword>
<evidence type="ECO:0000259" key="16">
    <source>
        <dbReference type="PROSITE" id="PS51695"/>
    </source>
</evidence>
<keyword evidence="12" id="KW-0843">Virulence</keyword>
<accession>A0A2N5TCN4</accession>
<evidence type="ECO:0000256" key="8">
    <source>
        <dbReference type="ARBA" id="ARBA00022729"/>
    </source>
</evidence>
<dbReference type="GO" id="GO:0006508">
    <property type="term" value="P:proteolysis"/>
    <property type="evidence" value="ECO:0007669"/>
    <property type="project" value="UniProtKB-KW"/>
</dbReference>
<dbReference type="CDD" id="cd11377">
    <property type="entry name" value="Pro-peptidase_S53"/>
    <property type="match status" value="1"/>
</dbReference>
<feature type="binding site" evidence="15">
    <location>
        <position position="605"/>
    </location>
    <ligand>
        <name>Ca(2+)</name>
        <dbReference type="ChEBI" id="CHEBI:29108"/>
    </ligand>
</feature>
<evidence type="ECO:0000256" key="1">
    <source>
        <dbReference type="ARBA" id="ARBA00001910"/>
    </source>
</evidence>
<evidence type="ECO:0000256" key="3">
    <source>
        <dbReference type="ARBA" id="ARBA00004239"/>
    </source>
</evidence>
<dbReference type="Pfam" id="PF00082">
    <property type="entry name" value="Peptidase_S8"/>
    <property type="match status" value="1"/>
</dbReference>
<keyword evidence="9 15" id="KW-0378">Hydrolase</keyword>
<dbReference type="Pfam" id="PF09286">
    <property type="entry name" value="Pro-kuma_activ"/>
    <property type="match status" value="1"/>
</dbReference>
<dbReference type="GO" id="GO:0004252">
    <property type="term" value="F:serine-type endopeptidase activity"/>
    <property type="evidence" value="ECO:0007669"/>
    <property type="project" value="UniProtKB-UniRule"/>
</dbReference>
<dbReference type="InterPro" id="IPR000209">
    <property type="entry name" value="Peptidase_S8/S53_dom"/>
</dbReference>
<dbReference type="STRING" id="200324.A0A2N5TCN4"/>
<dbReference type="PANTHER" id="PTHR14218:SF15">
    <property type="entry name" value="TRIPEPTIDYL-PEPTIDASE 1"/>
    <property type="match status" value="1"/>
</dbReference>
<evidence type="ECO:0000256" key="12">
    <source>
        <dbReference type="ARBA" id="ARBA00023026"/>
    </source>
</evidence>
<dbReference type="OrthoDB" id="409122at2759"/>
<dbReference type="Proteomes" id="UP000235392">
    <property type="component" value="Unassembled WGS sequence"/>
</dbReference>
<keyword evidence="6 15" id="KW-0645">Protease</keyword>
<feature type="binding site" evidence="15">
    <location>
        <position position="607"/>
    </location>
    <ligand>
        <name>Ca(2+)</name>
        <dbReference type="ChEBI" id="CHEBI:29108"/>
    </ligand>
</feature>
<dbReference type="InterPro" id="IPR030400">
    <property type="entry name" value="Sedolisin_dom"/>
</dbReference>
<evidence type="ECO:0000313" key="20">
    <source>
        <dbReference type="Proteomes" id="UP000235392"/>
    </source>
</evidence>
<feature type="domain" description="Peptidase S53" evidence="16">
    <location>
        <begin position="241"/>
        <end position="627"/>
    </location>
</feature>
<dbReference type="Proteomes" id="UP000235388">
    <property type="component" value="Unassembled WGS sequence"/>
</dbReference>
<dbReference type="GO" id="GO:0008240">
    <property type="term" value="F:tripeptidyl-peptidase activity"/>
    <property type="evidence" value="ECO:0007669"/>
    <property type="project" value="UniProtKB-EC"/>
</dbReference>
<keyword evidence="13" id="KW-0865">Zymogen</keyword>
<evidence type="ECO:0000256" key="14">
    <source>
        <dbReference type="ARBA" id="ARBA00023180"/>
    </source>
</evidence>
<evidence type="ECO:0000256" key="7">
    <source>
        <dbReference type="ARBA" id="ARBA00022723"/>
    </source>
</evidence>
<keyword evidence="10 15" id="KW-0720">Serine protease</keyword>
<dbReference type="FunFam" id="3.40.50.200:FF:000015">
    <property type="entry name" value="Tripeptidyl peptidase A"/>
    <property type="match status" value="1"/>
</dbReference>
<name>A0A2N5TCN4_9BASI</name>
<organism evidence="17 20">
    <name type="scientific">Puccinia coronata f. sp. avenae</name>
    <dbReference type="NCBI Taxonomy" id="200324"/>
    <lineage>
        <taxon>Eukaryota</taxon>
        <taxon>Fungi</taxon>
        <taxon>Dikarya</taxon>
        <taxon>Basidiomycota</taxon>
        <taxon>Pucciniomycotina</taxon>
        <taxon>Pucciniomycetes</taxon>
        <taxon>Pucciniales</taxon>
        <taxon>Pucciniaceae</taxon>
        <taxon>Puccinia</taxon>
    </lineage>
</organism>
<dbReference type="AlphaFoldDB" id="A0A2N5TCN4"/>
<dbReference type="SMART" id="SM00944">
    <property type="entry name" value="Pro-kuma_activ"/>
    <property type="match status" value="1"/>
</dbReference>
<comment type="cofactor">
    <cofactor evidence="15">
        <name>Ca(2+)</name>
        <dbReference type="ChEBI" id="CHEBI:29108"/>
    </cofactor>
    <text evidence="15">Binds 1 Ca(2+) ion per subunit.</text>
</comment>
<evidence type="ECO:0000256" key="4">
    <source>
        <dbReference type="ARBA" id="ARBA00012462"/>
    </source>
</evidence>
<comment type="caution">
    <text evidence="17">The sequence shown here is derived from an EMBL/GenBank/DDBJ whole genome shotgun (WGS) entry which is preliminary data.</text>
</comment>
<dbReference type="GO" id="GO:0046872">
    <property type="term" value="F:metal ion binding"/>
    <property type="evidence" value="ECO:0007669"/>
    <property type="project" value="UniProtKB-UniRule"/>
</dbReference>
<evidence type="ECO:0000256" key="9">
    <source>
        <dbReference type="ARBA" id="ARBA00022801"/>
    </source>
</evidence>
<dbReference type="PROSITE" id="PS51695">
    <property type="entry name" value="SEDOLISIN"/>
    <property type="match status" value="1"/>
</dbReference>
<dbReference type="InterPro" id="IPR015366">
    <property type="entry name" value="S53_propep"/>
</dbReference>
<feature type="binding site" evidence="15">
    <location>
        <position position="586"/>
    </location>
    <ligand>
        <name>Ca(2+)</name>
        <dbReference type="ChEBI" id="CHEBI:29108"/>
    </ligand>
</feature>
<keyword evidence="14" id="KW-0325">Glycoprotein</keyword>
<evidence type="ECO:0000256" key="2">
    <source>
        <dbReference type="ARBA" id="ARBA00002451"/>
    </source>
</evidence>
<proteinExistence type="predicted"/>
<dbReference type="GO" id="GO:0005576">
    <property type="term" value="C:extracellular region"/>
    <property type="evidence" value="ECO:0007669"/>
    <property type="project" value="UniProtKB-SubCell"/>
</dbReference>
<evidence type="ECO:0000313" key="19">
    <source>
        <dbReference type="Proteomes" id="UP000235388"/>
    </source>
</evidence>
<dbReference type="Gene3D" id="3.40.50.200">
    <property type="entry name" value="Peptidase S8/S53 domain"/>
    <property type="match status" value="1"/>
</dbReference>
<keyword evidence="19" id="KW-1185">Reference proteome</keyword>
<dbReference type="EMBL" id="PGCI01000639">
    <property type="protein sequence ID" value="PLW23239.1"/>
    <property type="molecule type" value="Genomic_DNA"/>
</dbReference>
<evidence type="ECO:0000256" key="11">
    <source>
        <dbReference type="ARBA" id="ARBA00022837"/>
    </source>
</evidence>